<dbReference type="InterPro" id="IPR036047">
    <property type="entry name" value="F-box-like_dom_sf"/>
</dbReference>
<dbReference type="SUPFAM" id="SSF81383">
    <property type="entry name" value="F-box domain"/>
    <property type="match status" value="1"/>
</dbReference>
<keyword evidence="3" id="KW-1185">Reference proteome</keyword>
<name>A0AAD6Y2U5_9AGAR</name>
<comment type="caution">
    <text evidence="2">The sequence shown here is derived from an EMBL/GenBank/DDBJ whole genome shotgun (WGS) entry which is preliminary data.</text>
</comment>
<sequence>MDDSLCPTCGSHTYSLLPADSHVINAQLRASLEEVQTAIRRQLEPAILSELPVHRKRQALERRLGLIVYPVLTLPNEIVSRIFVDCLPDHGRVRPSQTALLAQICRRWRDIALETCELWSSVDLTSTRHITDQFLLTWISRGKQYPLSWTLRAGFDRVCAFIPMIACRLWRLELCLAWTSYRKLANNRTSFPNLRQLALLPLYNSWLDKELRRMFHPQLFRRSFAA</sequence>
<dbReference type="AlphaFoldDB" id="A0AAD6Y2U5"/>
<protein>
    <recommendedName>
        <fullName evidence="1">F-box domain-containing protein</fullName>
    </recommendedName>
</protein>
<gene>
    <name evidence="2" type="ORF">GGX14DRAFT_527763</name>
</gene>
<evidence type="ECO:0000259" key="1">
    <source>
        <dbReference type="Pfam" id="PF12937"/>
    </source>
</evidence>
<evidence type="ECO:0000313" key="2">
    <source>
        <dbReference type="EMBL" id="KAJ7193874.1"/>
    </source>
</evidence>
<proteinExistence type="predicted"/>
<organism evidence="2 3">
    <name type="scientific">Mycena pura</name>
    <dbReference type="NCBI Taxonomy" id="153505"/>
    <lineage>
        <taxon>Eukaryota</taxon>
        <taxon>Fungi</taxon>
        <taxon>Dikarya</taxon>
        <taxon>Basidiomycota</taxon>
        <taxon>Agaricomycotina</taxon>
        <taxon>Agaricomycetes</taxon>
        <taxon>Agaricomycetidae</taxon>
        <taxon>Agaricales</taxon>
        <taxon>Marasmiineae</taxon>
        <taxon>Mycenaceae</taxon>
        <taxon>Mycena</taxon>
    </lineage>
</organism>
<reference evidence="2" key="1">
    <citation type="submission" date="2023-03" db="EMBL/GenBank/DDBJ databases">
        <title>Massive genome expansion in bonnet fungi (Mycena s.s.) driven by repeated elements and novel gene families across ecological guilds.</title>
        <authorList>
            <consortium name="Lawrence Berkeley National Laboratory"/>
            <person name="Harder C.B."/>
            <person name="Miyauchi S."/>
            <person name="Viragh M."/>
            <person name="Kuo A."/>
            <person name="Thoen E."/>
            <person name="Andreopoulos B."/>
            <person name="Lu D."/>
            <person name="Skrede I."/>
            <person name="Drula E."/>
            <person name="Henrissat B."/>
            <person name="Morin E."/>
            <person name="Kohler A."/>
            <person name="Barry K."/>
            <person name="LaButti K."/>
            <person name="Morin E."/>
            <person name="Salamov A."/>
            <person name="Lipzen A."/>
            <person name="Mereny Z."/>
            <person name="Hegedus B."/>
            <person name="Baldrian P."/>
            <person name="Stursova M."/>
            <person name="Weitz H."/>
            <person name="Taylor A."/>
            <person name="Grigoriev I.V."/>
            <person name="Nagy L.G."/>
            <person name="Martin F."/>
            <person name="Kauserud H."/>
        </authorList>
    </citation>
    <scope>NUCLEOTIDE SEQUENCE</scope>
    <source>
        <strain evidence="2">9144</strain>
    </source>
</reference>
<accession>A0AAD6Y2U5</accession>
<dbReference type="Pfam" id="PF12937">
    <property type="entry name" value="F-box-like"/>
    <property type="match status" value="1"/>
</dbReference>
<dbReference type="InterPro" id="IPR001810">
    <property type="entry name" value="F-box_dom"/>
</dbReference>
<evidence type="ECO:0000313" key="3">
    <source>
        <dbReference type="Proteomes" id="UP001219525"/>
    </source>
</evidence>
<dbReference type="EMBL" id="JARJCW010000104">
    <property type="protein sequence ID" value="KAJ7193874.1"/>
    <property type="molecule type" value="Genomic_DNA"/>
</dbReference>
<feature type="domain" description="F-box" evidence="1">
    <location>
        <begin position="72"/>
        <end position="124"/>
    </location>
</feature>
<dbReference type="Gene3D" id="1.20.1280.50">
    <property type="match status" value="1"/>
</dbReference>
<dbReference type="Proteomes" id="UP001219525">
    <property type="component" value="Unassembled WGS sequence"/>
</dbReference>